<reference evidence="1" key="1">
    <citation type="submission" date="2023-05" db="EMBL/GenBank/DDBJ databases">
        <authorList>
            <person name="Stuckert A."/>
        </authorList>
    </citation>
    <scope>NUCLEOTIDE SEQUENCE</scope>
</reference>
<evidence type="ECO:0000313" key="1">
    <source>
        <dbReference type="EMBL" id="CAI9586894.1"/>
    </source>
</evidence>
<name>A0ABN9ERQ2_9NEOB</name>
<proteinExistence type="predicted"/>
<sequence length="143" mass="17220">MFERLLETRRDGKHGVTKMYRILTELDTDTKLIFITNWERDMEVVIDEDQRNKIFRLVHESVSMREVEINYKCLTRWHITPSTEHRMRGENSKMCWRGVWGRGHGVPHMVAMSKNSGFLEDNSQFNRNNNWKLHRIRHHVSPT</sequence>
<keyword evidence="2" id="KW-1185">Reference proteome</keyword>
<organism evidence="1 2">
    <name type="scientific">Staurois parvus</name>
    <dbReference type="NCBI Taxonomy" id="386267"/>
    <lineage>
        <taxon>Eukaryota</taxon>
        <taxon>Metazoa</taxon>
        <taxon>Chordata</taxon>
        <taxon>Craniata</taxon>
        <taxon>Vertebrata</taxon>
        <taxon>Euteleostomi</taxon>
        <taxon>Amphibia</taxon>
        <taxon>Batrachia</taxon>
        <taxon>Anura</taxon>
        <taxon>Neobatrachia</taxon>
        <taxon>Ranoidea</taxon>
        <taxon>Ranidae</taxon>
        <taxon>Staurois</taxon>
    </lineage>
</organism>
<protein>
    <submittedName>
        <fullName evidence="1">Uncharacterized protein</fullName>
    </submittedName>
</protein>
<accession>A0ABN9ERQ2</accession>
<gene>
    <name evidence="1" type="ORF">SPARVUS_LOCUS10463158</name>
</gene>
<evidence type="ECO:0000313" key="2">
    <source>
        <dbReference type="Proteomes" id="UP001162483"/>
    </source>
</evidence>
<dbReference type="Proteomes" id="UP001162483">
    <property type="component" value="Unassembled WGS sequence"/>
</dbReference>
<dbReference type="EMBL" id="CATNWA010015796">
    <property type="protein sequence ID" value="CAI9586894.1"/>
    <property type="molecule type" value="Genomic_DNA"/>
</dbReference>
<comment type="caution">
    <text evidence="1">The sequence shown here is derived from an EMBL/GenBank/DDBJ whole genome shotgun (WGS) entry which is preliminary data.</text>
</comment>